<protein>
    <submittedName>
        <fullName evidence="2">SCO3374 family protein</fullName>
    </submittedName>
</protein>
<evidence type="ECO:0000313" key="2">
    <source>
        <dbReference type="EMBL" id="MFC5016362.1"/>
    </source>
</evidence>
<name>A0ABV9WVN1_9ACTN</name>
<feature type="compositionally biased region" description="Basic and acidic residues" evidence="1">
    <location>
        <begin position="93"/>
        <end position="105"/>
    </location>
</feature>
<organism evidence="2 3">
    <name type="scientific">Streptomyces lienomycini</name>
    <dbReference type="NCBI Taxonomy" id="284035"/>
    <lineage>
        <taxon>Bacteria</taxon>
        <taxon>Bacillati</taxon>
        <taxon>Actinomycetota</taxon>
        <taxon>Actinomycetes</taxon>
        <taxon>Kitasatosporales</taxon>
        <taxon>Streptomycetaceae</taxon>
        <taxon>Streptomyces</taxon>
    </lineage>
</organism>
<proteinExistence type="predicted"/>
<sequence length="275" mass="28509">MVGAPPPVPVAPAAPVAPAPPAVPLPRRAPANGGPEWERVRGWYESVLGWPTAPGPGEPVRLRAGVRFDVLDVPAEAGHATLERLRRSARSQRGRDSGRGRESRRPQGPASSGSVASVAAGPGFPVAVRGERMLLLVAAGGAEELPGLLEWLEWGSLALDLTAVGAGGLMDAPLAPEPGSTGLPPRPPDRDGLRGAAVWLRPPEPGCEVESSLPALSALGTTGAVPDLARLVHTLATQCHRVRLVSGAAGDADRVISRWPARTLRGPSREHGRGR</sequence>
<accession>A0ABV9WVN1</accession>
<feature type="compositionally biased region" description="Pro residues" evidence="1">
    <location>
        <begin position="1"/>
        <end position="24"/>
    </location>
</feature>
<evidence type="ECO:0000313" key="3">
    <source>
        <dbReference type="Proteomes" id="UP001595855"/>
    </source>
</evidence>
<reference evidence="3" key="1">
    <citation type="journal article" date="2019" name="Int. J. Syst. Evol. Microbiol.">
        <title>The Global Catalogue of Microorganisms (GCM) 10K type strain sequencing project: providing services to taxonomists for standard genome sequencing and annotation.</title>
        <authorList>
            <consortium name="The Broad Institute Genomics Platform"/>
            <consortium name="The Broad Institute Genome Sequencing Center for Infectious Disease"/>
            <person name="Wu L."/>
            <person name="Ma J."/>
        </authorList>
    </citation>
    <scope>NUCLEOTIDE SEQUENCE [LARGE SCALE GENOMIC DNA]</scope>
    <source>
        <strain evidence="3">CGMCC 4.1542</strain>
    </source>
</reference>
<feature type="region of interest" description="Disordered" evidence="1">
    <location>
        <begin position="1"/>
        <end position="36"/>
    </location>
</feature>
<dbReference type="InterPro" id="IPR047919">
    <property type="entry name" value="SCO3374-like"/>
</dbReference>
<dbReference type="EMBL" id="JBHSJO010000001">
    <property type="protein sequence ID" value="MFC5016362.1"/>
    <property type="molecule type" value="Genomic_DNA"/>
</dbReference>
<keyword evidence="3" id="KW-1185">Reference proteome</keyword>
<dbReference type="RefSeq" id="WP_271319600.1">
    <property type="nucleotide sequence ID" value="NZ_BAAATN010000030.1"/>
</dbReference>
<gene>
    <name evidence="2" type="ORF">ACFPRC_15915</name>
</gene>
<comment type="caution">
    <text evidence="2">The sequence shown here is derived from an EMBL/GenBank/DDBJ whole genome shotgun (WGS) entry which is preliminary data.</text>
</comment>
<feature type="region of interest" description="Disordered" evidence="1">
    <location>
        <begin position="81"/>
        <end position="119"/>
    </location>
</feature>
<dbReference type="NCBIfam" id="NF040464">
    <property type="entry name" value="SCO3374_fam"/>
    <property type="match status" value="1"/>
</dbReference>
<evidence type="ECO:0000256" key="1">
    <source>
        <dbReference type="SAM" id="MobiDB-lite"/>
    </source>
</evidence>
<feature type="compositionally biased region" description="Low complexity" evidence="1">
    <location>
        <begin position="108"/>
        <end position="119"/>
    </location>
</feature>
<dbReference type="Proteomes" id="UP001595855">
    <property type="component" value="Unassembled WGS sequence"/>
</dbReference>